<feature type="transmembrane region" description="Helical" evidence="5">
    <location>
        <begin position="77"/>
        <end position="102"/>
    </location>
</feature>
<dbReference type="InterPro" id="IPR011527">
    <property type="entry name" value="ABC1_TM_dom"/>
</dbReference>
<organism evidence="7 8">
    <name type="scientific">Ancylostoma ceylanicum</name>
    <dbReference type="NCBI Taxonomy" id="53326"/>
    <lineage>
        <taxon>Eukaryota</taxon>
        <taxon>Metazoa</taxon>
        <taxon>Ecdysozoa</taxon>
        <taxon>Nematoda</taxon>
        <taxon>Chromadorea</taxon>
        <taxon>Rhabditida</taxon>
        <taxon>Rhabditina</taxon>
        <taxon>Rhabditomorpha</taxon>
        <taxon>Strongyloidea</taxon>
        <taxon>Ancylostomatidae</taxon>
        <taxon>Ancylostomatinae</taxon>
        <taxon>Ancylostoma</taxon>
    </lineage>
</organism>
<sequence>MFVLADLEGHILRDRKRGVARVEEIECLERKARSTMATALNRLGWGVALSVLDAAVCVLCAYFHGPTPAPSNITSQFTSFSFFTCTVDLFALCIVRAFFWLLPAIFHKTGRADNLPHLSQVIFCTSLLMYAASPTKLLLLTENLKPGTFLPAGDYAFLLWNFIAALILDVSWKWYFHYPPSSYVILDEMDEDDEAAPKETFELIFRLLQYCKREWIWHISGFSWLFIYSIREIASRLTADCQTMSDTVALNVNVFLRNTVMLLGSMIFMMTLSWRLSLITFILVPIIFVASKIFGSYYDILSERTQNAVAESNDVAEEKGSLFVVTPEQFAKQAVNTIGLTSKTSGCFNHEIQMLLRHLFPWAILKYLIMPIYYYQQQRMDRIHTSMSKEKQHTIRSSAKA</sequence>
<evidence type="ECO:0000256" key="2">
    <source>
        <dbReference type="ARBA" id="ARBA00022692"/>
    </source>
</evidence>
<protein>
    <recommendedName>
        <fullName evidence="6">ABC transmembrane type-1 domain-containing protein</fullName>
    </recommendedName>
</protein>
<dbReference type="GO" id="GO:0005524">
    <property type="term" value="F:ATP binding"/>
    <property type="evidence" value="ECO:0007669"/>
    <property type="project" value="InterPro"/>
</dbReference>
<keyword evidence="8" id="KW-1185">Reference proteome</keyword>
<evidence type="ECO:0000313" key="7">
    <source>
        <dbReference type="EMBL" id="EYB98534.1"/>
    </source>
</evidence>
<proteinExistence type="predicted"/>
<keyword evidence="2 5" id="KW-0812">Transmembrane</keyword>
<reference evidence="8" key="1">
    <citation type="journal article" date="2015" name="Nat. Genet.">
        <title>The genome and transcriptome of the zoonotic hookworm Ancylostoma ceylanicum identify infection-specific gene families.</title>
        <authorList>
            <person name="Schwarz E.M."/>
            <person name="Hu Y."/>
            <person name="Antoshechkin I."/>
            <person name="Miller M.M."/>
            <person name="Sternberg P.W."/>
            <person name="Aroian R.V."/>
        </authorList>
    </citation>
    <scope>NUCLEOTIDE SEQUENCE</scope>
    <source>
        <strain evidence="8">HY135</strain>
    </source>
</reference>
<feature type="transmembrane region" description="Helical" evidence="5">
    <location>
        <begin position="359"/>
        <end position="375"/>
    </location>
</feature>
<keyword evidence="3 5" id="KW-1133">Transmembrane helix</keyword>
<evidence type="ECO:0000256" key="5">
    <source>
        <dbReference type="SAM" id="Phobius"/>
    </source>
</evidence>
<accession>A0A016T7H9</accession>
<dbReference type="SUPFAM" id="SSF90123">
    <property type="entry name" value="ABC transporter transmembrane region"/>
    <property type="match status" value="1"/>
</dbReference>
<dbReference type="EMBL" id="JARK01001466">
    <property type="protein sequence ID" value="EYB98534.1"/>
    <property type="molecule type" value="Genomic_DNA"/>
</dbReference>
<dbReference type="PROSITE" id="PS50929">
    <property type="entry name" value="ABC_TM1F"/>
    <property type="match status" value="1"/>
</dbReference>
<evidence type="ECO:0000256" key="4">
    <source>
        <dbReference type="ARBA" id="ARBA00023136"/>
    </source>
</evidence>
<name>A0A016T7H9_9BILA</name>
<dbReference type="PANTHER" id="PTHR43394">
    <property type="entry name" value="ATP-DEPENDENT PERMEASE MDL1, MITOCHONDRIAL"/>
    <property type="match status" value="1"/>
</dbReference>
<feature type="transmembrane region" description="Helical" evidence="5">
    <location>
        <begin position="152"/>
        <end position="172"/>
    </location>
</feature>
<dbReference type="InterPro" id="IPR039421">
    <property type="entry name" value="Type_1_exporter"/>
</dbReference>
<dbReference type="GO" id="GO:0016020">
    <property type="term" value="C:membrane"/>
    <property type="evidence" value="ECO:0007669"/>
    <property type="project" value="UniProtKB-SubCell"/>
</dbReference>
<dbReference type="Gene3D" id="1.20.1560.10">
    <property type="entry name" value="ABC transporter type 1, transmembrane domain"/>
    <property type="match status" value="1"/>
</dbReference>
<dbReference type="AlphaFoldDB" id="A0A016T7H9"/>
<comment type="caution">
    <text evidence="7">The sequence shown here is derived from an EMBL/GenBank/DDBJ whole genome shotgun (WGS) entry which is preliminary data.</text>
</comment>
<feature type="transmembrane region" description="Helical" evidence="5">
    <location>
        <begin position="279"/>
        <end position="298"/>
    </location>
</feature>
<dbReference type="PANTHER" id="PTHR43394:SF19">
    <property type="entry name" value="ABC TRANSPORTER B FAMILY"/>
    <property type="match status" value="1"/>
</dbReference>
<dbReference type="InterPro" id="IPR036640">
    <property type="entry name" value="ABC1_TM_sf"/>
</dbReference>
<dbReference type="Pfam" id="PF00664">
    <property type="entry name" value="ABC_membrane"/>
    <property type="match status" value="1"/>
</dbReference>
<evidence type="ECO:0000256" key="1">
    <source>
        <dbReference type="ARBA" id="ARBA00004141"/>
    </source>
</evidence>
<feature type="transmembrane region" description="Helical" evidence="5">
    <location>
        <begin position="43"/>
        <end position="65"/>
    </location>
</feature>
<evidence type="ECO:0000313" key="8">
    <source>
        <dbReference type="Proteomes" id="UP000024635"/>
    </source>
</evidence>
<dbReference type="GO" id="GO:0015421">
    <property type="term" value="F:ABC-type oligopeptide transporter activity"/>
    <property type="evidence" value="ECO:0007669"/>
    <property type="project" value="TreeGrafter"/>
</dbReference>
<evidence type="ECO:0000259" key="6">
    <source>
        <dbReference type="PROSITE" id="PS50929"/>
    </source>
</evidence>
<feature type="transmembrane region" description="Helical" evidence="5">
    <location>
        <begin position="114"/>
        <end position="132"/>
    </location>
</feature>
<dbReference type="Proteomes" id="UP000024635">
    <property type="component" value="Unassembled WGS sequence"/>
</dbReference>
<gene>
    <name evidence="7" type="primary">Acey_s0130.g1524</name>
    <name evidence="7" type="ORF">Y032_0130g1524</name>
</gene>
<keyword evidence="4 5" id="KW-0472">Membrane</keyword>
<feature type="domain" description="ABC transmembrane type-1" evidence="6">
    <location>
        <begin position="232"/>
        <end position="318"/>
    </location>
</feature>
<dbReference type="OrthoDB" id="5863968at2759"/>
<comment type="subcellular location">
    <subcellularLocation>
        <location evidence="1">Membrane</location>
        <topology evidence="1">Multi-pass membrane protein</topology>
    </subcellularLocation>
</comment>
<evidence type="ECO:0000256" key="3">
    <source>
        <dbReference type="ARBA" id="ARBA00022989"/>
    </source>
</evidence>